<evidence type="ECO:0000256" key="1">
    <source>
        <dbReference type="SAM" id="Coils"/>
    </source>
</evidence>
<reference evidence="3 4" key="1">
    <citation type="submission" date="2016-11" db="EMBL/GenBank/DDBJ databases">
        <title>The macronuclear genome of Stentor coeruleus: a giant cell with tiny introns.</title>
        <authorList>
            <person name="Slabodnick M."/>
            <person name="Ruby J.G."/>
            <person name="Reiff S.B."/>
            <person name="Swart E.C."/>
            <person name="Gosai S."/>
            <person name="Prabakaran S."/>
            <person name="Witkowska E."/>
            <person name="Larue G.E."/>
            <person name="Fisher S."/>
            <person name="Freeman R.M."/>
            <person name="Gunawardena J."/>
            <person name="Chu W."/>
            <person name="Stover N.A."/>
            <person name="Gregory B.D."/>
            <person name="Nowacki M."/>
            <person name="Derisi J."/>
            <person name="Roy S.W."/>
            <person name="Marshall W.F."/>
            <person name="Sood P."/>
        </authorList>
    </citation>
    <scope>NUCLEOTIDE SEQUENCE [LARGE SCALE GENOMIC DNA]</scope>
    <source>
        <strain evidence="3">WM001</strain>
    </source>
</reference>
<feature type="region of interest" description="Disordered" evidence="2">
    <location>
        <begin position="111"/>
        <end position="157"/>
    </location>
</feature>
<organism evidence="3 4">
    <name type="scientific">Stentor coeruleus</name>
    <dbReference type="NCBI Taxonomy" id="5963"/>
    <lineage>
        <taxon>Eukaryota</taxon>
        <taxon>Sar</taxon>
        <taxon>Alveolata</taxon>
        <taxon>Ciliophora</taxon>
        <taxon>Postciliodesmatophora</taxon>
        <taxon>Heterotrichea</taxon>
        <taxon>Heterotrichida</taxon>
        <taxon>Stentoridae</taxon>
        <taxon>Stentor</taxon>
    </lineage>
</organism>
<sequence length="304" mass="35819">MGNSYHNKTFSCLCPCFKKKNDSIAIPQQDITIIVTVEEQKKSSTSEIEFEKLNQKIEKKKRLEEDNDKLKNHLEELEKHSYIETLKSLQDTLESKNIKIKELKQRKDDLENKLKDSQLKPENFANNKISKNNFNHSSQSSGQINNESLKNKSDSIKNKDKFNPIQYIDKLEESIKTEKKNCSYIQIENSELAKEMRTLYIEHDQITKEYNLALKLLSEEKITSNHFYTKFESLNSEIIYQSELQALQNQKATLVYNLNELESLLLKSQKDLQNYKGDFNEHIYQNKIDKLTKKLNTFYNNQNN</sequence>
<evidence type="ECO:0000313" key="4">
    <source>
        <dbReference type="Proteomes" id="UP000187209"/>
    </source>
</evidence>
<evidence type="ECO:0000313" key="3">
    <source>
        <dbReference type="EMBL" id="OMJ70815.1"/>
    </source>
</evidence>
<comment type="caution">
    <text evidence="3">The sequence shown here is derived from an EMBL/GenBank/DDBJ whole genome shotgun (WGS) entry which is preliminary data.</text>
</comment>
<dbReference type="EMBL" id="MPUH01001052">
    <property type="protein sequence ID" value="OMJ70815.1"/>
    <property type="molecule type" value="Genomic_DNA"/>
</dbReference>
<feature type="compositionally biased region" description="Polar residues" evidence="2">
    <location>
        <begin position="124"/>
        <end position="148"/>
    </location>
</feature>
<name>A0A1R2B2A4_9CILI</name>
<feature type="coiled-coil region" evidence="1">
    <location>
        <begin position="244"/>
        <end position="278"/>
    </location>
</feature>
<dbReference type="AlphaFoldDB" id="A0A1R2B2A4"/>
<proteinExistence type="predicted"/>
<keyword evidence="4" id="KW-1185">Reference proteome</keyword>
<accession>A0A1R2B2A4</accession>
<keyword evidence="1" id="KW-0175">Coiled coil</keyword>
<dbReference type="Proteomes" id="UP000187209">
    <property type="component" value="Unassembled WGS sequence"/>
</dbReference>
<evidence type="ECO:0000256" key="2">
    <source>
        <dbReference type="SAM" id="MobiDB-lite"/>
    </source>
</evidence>
<protein>
    <submittedName>
        <fullName evidence="3">Uncharacterized protein</fullName>
    </submittedName>
</protein>
<gene>
    <name evidence="3" type="ORF">SteCoe_31142</name>
</gene>